<evidence type="ECO:0000256" key="1">
    <source>
        <dbReference type="PROSITE-ProRule" id="PRU00330"/>
    </source>
</evidence>
<dbReference type="Proteomes" id="UP000325440">
    <property type="component" value="Unassembled WGS sequence"/>
</dbReference>
<comment type="similarity">
    <text evidence="1 2">Belongs to the cullin family.</text>
</comment>
<evidence type="ECO:0000256" key="2">
    <source>
        <dbReference type="RuleBase" id="RU003829"/>
    </source>
</evidence>
<dbReference type="Gene3D" id="1.20.1310.10">
    <property type="entry name" value="Cullin Repeats"/>
    <property type="match status" value="1"/>
</dbReference>
<dbReference type="InterPro" id="IPR036317">
    <property type="entry name" value="Cullin_homology_sf"/>
</dbReference>
<dbReference type="OrthoDB" id="27073at2759"/>
<reference evidence="4 5" key="1">
    <citation type="submission" date="2019-08" db="EMBL/GenBank/DDBJ databases">
        <authorList>
            <person name="Alioto T."/>
            <person name="Alioto T."/>
            <person name="Gomez Garrido J."/>
        </authorList>
    </citation>
    <scope>NUCLEOTIDE SEQUENCE [LARGE SCALE GENOMIC DNA]</scope>
</reference>
<organism evidence="4 5">
    <name type="scientific">Cinara cedri</name>
    <dbReference type="NCBI Taxonomy" id="506608"/>
    <lineage>
        <taxon>Eukaryota</taxon>
        <taxon>Metazoa</taxon>
        <taxon>Ecdysozoa</taxon>
        <taxon>Arthropoda</taxon>
        <taxon>Hexapoda</taxon>
        <taxon>Insecta</taxon>
        <taxon>Pterygota</taxon>
        <taxon>Neoptera</taxon>
        <taxon>Paraneoptera</taxon>
        <taxon>Hemiptera</taxon>
        <taxon>Sternorrhyncha</taxon>
        <taxon>Aphidomorpha</taxon>
        <taxon>Aphidoidea</taxon>
        <taxon>Aphididae</taxon>
        <taxon>Lachninae</taxon>
        <taxon>Cinara</taxon>
    </lineage>
</organism>
<proteinExistence type="inferred from homology"/>
<protein>
    <submittedName>
        <fullName evidence="4">Cullin homology,Cullin, N-terminal</fullName>
    </submittedName>
</protein>
<dbReference type="GO" id="GO:0006511">
    <property type="term" value="P:ubiquitin-dependent protein catabolic process"/>
    <property type="evidence" value="ECO:0007669"/>
    <property type="project" value="InterPro"/>
</dbReference>
<evidence type="ECO:0000313" key="4">
    <source>
        <dbReference type="EMBL" id="VVC27225.1"/>
    </source>
</evidence>
<dbReference type="GO" id="GO:0031625">
    <property type="term" value="F:ubiquitin protein ligase binding"/>
    <property type="evidence" value="ECO:0007669"/>
    <property type="project" value="InterPro"/>
</dbReference>
<evidence type="ECO:0000313" key="5">
    <source>
        <dbReference type="Proteomes" id="UP000325440"/>
    </source>
</evidence>
<sequence length="104" mass="12343">MDRKKLCGSKKLFKLIENSNVFENYYEQHLAKRLLSKCLNNDIAKIMISNLKTEFGETIMKKTEVNENDLTRELQSLATENWTGFELNINHQGYYRQNRRGRLI</sequence>
<dbReference type="InterPro" id="IPR045093">
    <property type="entry name" value="Cullin"/>
</dbReference>
<dbReference type="InterPro" id="IPR001373">
    <property type="entry name" value="Cullin_N"/>
</dbReference>
<dbReference type="SUPFAM" id="SSF75632">
    <property type="entry name" value="Cullin homology domain"/>
    <property type="match status" value="1"/>
</dbReference>
<name>A0A5E4M4Y3_9HEMI</name>
<accession>A0A5E4M4Y3</accession>
<dbReference type="Pfam" id="PF00888">
    <property type="entry name" value="Cullin"/>
    <property type="match status" value="1"/>
</dbReference>
<gene>
    <name evidence="4" type="ORF">CINCED_3A013663</name>
</gene>
<keyword evidence="5" id="KW-1185">Reference proteome</keyword>
<dbReference type="EMBL" id="CABPRJ010000074">
    <property type="protein sequence ID" value="VVC27225.1"/>
    <property type="molecule type" value="Genomic_DNA"/>
</dbReference>
<dbReference type="InterPro" id="IPR016158">
    <property type="entry name" value="Cullin_homology"/>
</dbReference>
<evidence type="ECO:0000259" key="3">
    <source>
        <dbReference type="PROSITE" id="PS50069"/>
    </source>
</evidence>
<feature type="domain" description="Cullin family profile" evidence="3">
    <location>
        <begin position="12"/>
        <end position="70"/>
    </location>
</feature>
<dbReference type="PROSITE" id="PS50069">
    <property type="entry name" value="CULLIN_2"/>
    <property type="match status" value="1"/>
</dbReference>
<dbReference type="PANTHER" id="PTHR11932">
    <property type="entry name" value="CULLIN"/>
    <property type="match status" value="1"/>
</dbReference>
<dbReference type="AlphaFoldDB" id="A0A5E4M4Y3"/>